<protein>
    <recommendedName>
        <fullName evidence="1">SnoaL-like domain-containing protein</fullName>
    </recommendedName>
</protein>
<gene>
    <name evidence="2" type="ORF">GGQ98_001218</name>
</gene>
<dbReference type="AlphaFoldDB" id="A0A7W7B075"/>
<evidence type="ECO:0000259" key="1">
    <source>
        <dbReference type="Pfam" id="PF12680"/>
    </source>
</evidence>
<evidence type="ECO:0000313" key="3">
    <source>
        <dbReference type="Proteomes" id="UP000566324"/>
    </source>
</evidence>
<dbReference type="SUPFAM" id="SSF54427">
    <property type="entry name" value="NTF2-like"/>
    <property type="match status" value="1"/>
</dbReference>
<keyword evidence="3" id="KW-1185">Reference proteome</keyword>
<accession>A0A7W7B075</accession>
<comment type="caution">
    <text evidence="2">The sequence shown here is derived from an EMBL/GenBank/DDBJ whole genome shotgun (WGS) entry which is preliminary data.</text>
</comment>
<dbReference type="Gene3D" id="3.10.450.50">
    <property type="match status" value="1"/>
</dbReference>
<dbReference type="RefSeq" id="WP_184066605.1">
    <property type="nucleotide sequence ID" value="NZ_JACHNZ010000011.1"/>
</dbReference>
<evidence type="ECO:0000313" key="2">
    <source>
        <dbReference type="EMBL" id="MBB4631606.1"/>
    </source>
</evidence>
<dbReference type="InterPro" id="IPR037401">
    <property type="entry name" value="SnoaL-like"/>
</dbReference>
<proteinExistence type="predicted"/>
<dbReference type="EMBL" id="JACHNZ010000011">
    <property type="protein sequence ID" value="MBB4631606.1"/>
    <property type="molecule type" value="Genomic_DNA"/>
</dbReference>
<reference evidence="2 3" key="1">
    <citation type="submission" date="2020-08" db="EMBL/GenBank/DDBJ databases">
        <title>Genomic Encyclopedia of Type Strains, Phase IV (KMG-IV): sequencing the most valuable type-strain genomes for metagenomic binning, comparative biology and taxonomic classification.</title>
        <authorList>
            <person name="Goeker M."/>
        </authorList>
    </citation>
    <scope>NUCLEOTIDE SEQUENCE [LARGE SCALE GENOMIC DNA]</scope>
    <source>
        <strain evidence="2 3">DSM 17328</strain>
    </source>
</reference>
<feature type="domain" description="SnoaL-like" evidence="1">
    <location>
        <begin position="25"/>
        <end position="120"/>
    </location>
</feature>
<dbReference type="Pfam" id="PF12680">
    <property type="entry name" value="SnoaL_2"/>
    <property type="match status" value="1"/>
</dbReference>
<name>A0A7W7B075_9SPHN</name>
<organism evidence="2 3">
    <name type="scientific">Sphingosinicella soli</name>
    <dbReference type="NCBI Taxonomy" id="333708"/>
    <lineage>
        <taxon>Bacteria</taxon>
        <taxon>Pseudomonadati</taxon>
        <taxon>Pseudomonadota</taxon>
        <taxon>Alphaproteobacteria</taxon>
        <taxon>Sphingomonadales</taxon>
        <taxon>Sphingosinicellaceae</taxon>
        <taxon>Sphingosinicella</taxon>
    </lineage>
</organism>
<sequence length="143" mass="15873">MAEGDAGLRDRNVAIATELMDRFGRDMDGWYDNLHEDVVMEFPFGACVGLPTRVEGKAACSAVFQAVCDAVQVQFSNIRVSPMADPNRLVVEYTGYSEPGGTIYDQTYISIQEYRDGKIILFREYWNAVVVREAFGDLSALAG</sequence>
<dbReference type="InterPro" id="IPR032710">
    <property type="entry name" value="NTF2-like_dom_sf"/>
</dbReference>
<dbReference type="Proteomes" id="UP000566324">
    <property type="component" value="Unassembled WGS sequence"/>
</dbReference>